<proteinExistence type="predicted"/>
<name>A0ABS4XCW5_9MICC</name>
<keyword evidence="2" id="KW-1185">Reference proteome</keyword>
<reference evidence="1 2" key="1">
    <citation type="submission" date="2021-03" db="EMBL/GenBank/DDBJ databases">
        <title>Sequencing the genomes of 1000 actinobacteria strains.</title>
        <authorList>
            <person name="Klenk H.-P."/>
        </authorList>
    </citation>
    <scope>NUCLEOTIDE SEQUENCE [LARGE SCALE GENOMIC DNA]</scope>
    <source>
        <strain evidence="1 2">DSM 15797</strain>
    </source>
</reference>
<comment type="caution">
    <text evidence="1">The sequence shown here is derived from an EMBL/GenBank/DDBJ whole genome shotgun (WGS) entry which is preliminary data.</text>
</comment>
<evidence type="ECO:0000313" key="2">
    <source>
        <dbReference type="Proteomes" id="UP001296993"/>
    </source>
</evidence>
<dbReference type="Proteomes" id="UP001296993">
    <property type="component" value="Unassembled WGS sequence"/>
</dbReference>
<evidence type="ECO:0000313" key="1">
    <source>
        <dbReference type="EMBL" id="MBP2386312.1"/>
    </source>
</evidence>
<sequence>MGTNAPHRSFALRSMVDAGDVLTTVWRFGTVGLEDTELRAEIGVR</sequence>
<gene>
    <name evidence="1" type="ORF">JOF47_001823</name>
</gene>
<dbReference type="RefSeq" id="WP_209997228.1">
    <property type="nucleotide sequence ID" value="NZ_JAGIOF010000001.1"/>
</dbReference>
<accession>A0ABS4XCW5</accession>
<protein>
    <submittedName>
        <fullName evidence="1">Uncharacterized protein</fullName>
    </submittedName>
</protein>
<organism evidence="1 2">
    <name type="scientific">Paeniglutamicibacter kerguelensis</name>
    <dbReference type="NCBI Taxonomy" id="254788"/>
    <lineage>
        <taxon>Bacteria</taxon>
        <taxon>Bacillati</taxon>
        <taxon>Actinomycetota</taxon>
        <taxon>Actinomycetes</taxon>
        <taxon>Micrococcales</taxon>
        <taxon>Micrococcaceae</taxon>
        <taxon>Paeniglutamicibacter</taxon>
    </lineage>
</organism>
<dbReference type="EMBL" id="JAGIOF010000001">
    <property type="protein sequence ID" value="MBP2386312.1"/>
    <property type="molecule type" value="Genomic_DNA"/>
</dbReference>